<keyword evidence="7 11" id="KW-0798">TonB box</keyword>
<dbReference type="STRING" id="1513896.SAMN05660841_01907"/>
<keyword evidence="6" id="KW-0408">Iron</keyword>
<keyword evidence="4" id="KW-0406">Ion transport</keyword>
<dbReference type="Gene3D" id="2.40.170.20">
    <property type="entry name" value="TonB-dependent receptor, beta-barrel domain"/>
    <property type="match status" value="1"/>
</dbReference>
<evidence type="ECO:0000256" key="7">
    <source>
        <dbReference type="ARBA" id="ARBA00023077"/>
    </source>
</evidence>
<evidence type="ECO:0000256" key="11">
    <source>
        <dbReference type="RuleBase" id="RU003357"/>
    </source>
</evidence>
<keyword evidence="14" id="KW-1185">Reference proteome</keyword>
<dbReference type="InterPro" id="IPR011662">
    <property type="entry name" value="Secretin/TonB_short_N"/>
</dbReference>
<feature type="domain" description="Secretin/TonB short N-terminal" evidence="12">
    <location>
        <begin position="66"/>
        <end position="116"/>
    </location>
</feature>
<accession>A0A1T5DE47</accession>
<dbReference type="GO" id="GO:0006826">
    <property type="term" value="P:iron ion transport"/>
    <property type="evidence" value="ECO:0007669"/>
    <property type="project" value="UniProtKB-KW"/>
</dbReference>
<dbReference type="Pfam" id="PF13715">
    <property type="entry name" value="CarbopepD_reg_2"/>
    <property type="match status" value="1"/>
</dbReference>
<evidence type="ECO:0000256" key="5">
    <source>
        <dbReference type="ARBA" id="ARBA00022692"/>
    </source>
</evidence>
<reference evidence="14" key="1">
    <citation type="submission" date="2017-02" db="EMBL/GenBank/DDBJ databases">
        <authorList>
            <person name="Varghese N."/>
            <person name="Submissions S."/>
        </authorList>
    </citation>
    <scope>NUCLEOTIDE SEQUENCE [LARGE SCALE GENOMIC DNA]</scope>
    <source>
        <strain evidence="14">DSM 24091</strain>
    </source>
</reference>
<keyword evidence="4" id="KW-0410">Iron transport</keyword>
<dbReference type="InterPro" id="IPR012910">
    <property type="entry name" value="Plug_dom"/>
</dbReference>
<dbReference type="PROSITE" id="PS52016">
    <property type="entry name" value="TONB_DEPENDENT_REC_3"/>
    <property type="match status" value="1"/>
</dbReference>
<dbReference type="GO" id="GO:0009279">
    <property type="term" value="C:cell outer membrane"/>
    <property type="evidence" value="ECO:0007669"/>
    <property type="project" value="UniProtKB-SubCell"/>
</dbReference>
<comment type="subcellular location">
    <subcellularLocation>
        <location evidence="1 10">Cell outer membrane</location>
        <topology evidence="1 10">Multi-pass membrane protein</topology>
    </subcellularLocation>
</comment>
<dbReference type="InterPro" id="IPR036942">
    <property type="entry name" value="Beta-barrel_TonB_sf"/>
</dbReference>
<evidence type="ECO:0000256" key="4">
    <source>
        <dbReference type="ARBA" id="ARBA00022496"/>
    </source>
</evidence>
<dbReference type="Gene3D" id="2.170.130.10">
    <property type="entry name" value="TonB-dependent receptor, plug domain"/>
    <property type="match status" value="1"/>
</dbReference>
<evidence type="ECO:0000256" key="2">
    <source>
        <dbReference type="ARBA" id="ARBA00022448"/>
    </source>
</evidence>
<evidence type="ECO:0000256" key="8">
    <source>
        <dbReference type="ARBA" id="ARBA00023136"/>
    </source>
</evidence>
<evidence type="ECO:0000313" key="13">
    <source>
        <dbReference type="EMBL" id="SKB69946.1"/>
    </source>
</evidence>
<dbReference type="NCBIfam" id="TIGR04056">
    <property type="entry name" value="OMP_RagA_SusC"/>
    <property type="match status" value="1"/>
</dbReference>
<dbReference type="InterPro" id="IPR023996">
    <property type="entry name" value="TonB-dep_OMP_SusC/RagA"/>
</dbReference>
<dbReference type="EMBL" id="FUZF01000007">
    <property type="protein sequence ID" value="SKB69946.1"/>
    <property type="molecule type" value="Genomic_DNA"/>
</dbReference>
<dbReference type="SMART" id="SM00965">
    <property type="entry name" value="STN"/>
    <property type="match status" value="1"/>
</dbReference>
<evidence type="ECO:0000256" key="9">
    <source>
        <dbReference type="ARBA" id="ARBA00023237"/>
    </source>
</evidence>
<dbReference type="AlphaFoldDB" id="A0A1T5DE47"/>
<evidence type="ECO:0000313" key="14">
    <source>
        <dbReference type="Proteomes" id="UP000190150"/>
    </source>
</evidence>
<proteinExistence type="inferred from homology"/>
<dbReference type="Pfam" id="PF07715">
    <property type="entry name" value="Plug"/>
    <property type="match status" value="1"/>
</dbReference>
<keyword evidence="2 10" id="KW-0813">Transport</keyword>
<dbReference type="InterPro" id="IPR023997">
    <property type="entry name" value="TonB-dep_OMP_SusC/RagA_CS"/>
</dbReference>
<keyword evidence="9 10" id="KW-0998">Cell outer membrane</keyword>
<dbReference type="FunFam" id="2.170.130.10:FF:000024">
    <property type="entry name" value="Outer membrane protein"/>
    <property type="match status" value="1"/>
</dbReference>
<evidence type="ECO:0000256" key="1">
    <source>
        <dbReference type="ARBA" id="ARBA00004571"/>
    </source>
</evidence>
<dbReference type="InterPro" id="IPR039426">
    <property type="entry name" value="TonB-dep_rcpt-like"/>
</dbReference>
<comment type="similarity">
    <text evidence="10 11">Belongs to the TonB-dependent receptor family.</text>
</comment>
<dbReference type="Gene3D" id="2.60.40.1120">
    <property type="entry name" value="Carboxypeptidase-like, regulatory domain"/>
    <property type="match status" value="1"/>
</dbReference>
<evidence type="ECO:0000256" key="3">
    <source>
        <dbReference type="ARBA" id="ARBA00022452"/>
    </source>
</evidence>
<keyword evidence="8 10" id="KW-0472">Membrane</keyword>
<dbReference type="SUPFAM" id="SSF49464">
    <property type="entry name" value="Carboxypeptidase regulatory domain-like"/>
    <property type="match status" value="1"/>
</dbReference>
<name>A0A1T5DE47_9SPHI</name>
<dbReference type="InterPro" id="IPR000531">
    <property type="entry name" value="Beta-barrel_TonB"/>
</dbReference>
<gene>
    <name evidence="13" type="ORF">SAMN05660841_01907</name>
</gene>
<dbReference type="InterPro" id="IPR008969">
    <property type="entry name" value="CarboxyPept-like_regulatory"/>
</dbReference>
<dbReference type="InterPro" id="IPR037066">
    <property type="entry name" value="Plug_dom_sf"/>
</dbReference>
<protein>
    <submittedName>
        <fullName evidence="13">TonB-linked outer membrane protein, SusC/RagA family</fullName>
    </submittedName>
</protein>
<dbReference type="SUPFAM" id="SSF56935">
    <property type="entry name" value="Porins"/>
    <property type="match status" value="1"/>
</dbReference>
<dbReference type="Proteomes" id="UP000190150">
    <property type="component" value="Unassembled WGS sequence"/>
</dbReference>
<dbReference type="NCBIfam" id="TIGR04057">
    <property type="entry name" value="SusC_RagA_signa"/>
    <property type="match status" value="1"/>
</dbReference>
<keyword evidence="5 10" id="KW-0812">Transmembrane</keyword>
<evidence type="ECO:0000256" key="6">
    <source>
        <dbReference type="ARBA" id="ARBA00023004"/>
    </source>
</evidence>
<sequence>MKKYYLRRGEFLLPSKVILYMKLTFICTVLLTLNSWAAVHSQSITIHGKNVRIADFFKLIKEQTGYDIVSKAQDIQNINLNLNLRDTPLEKALDIALESEGLTYKINKKAIVISRKTAPKAIKTDYKATTYITTTQNMVTGKVINAQEKPIAKVTVKVVNSDRIAETDNNGNFRIHAAIGDILQFSFIGYNNQRITISSSQALTVRLVESNQDLDEVVVVGFGTQRKTNITGAVATVDTKRLESRPVTSVAQALQGTVPGLNISAPALGGELGQNMNINIRGTGTISTGSTASTLVLIDGVEGNINNINPDDIESISVLKDASAASIYGSRAAFGVILVTTKSGKAGVSSISYSNNFRNTRPTNLPKLLNSYDFANYFNESALNDGGQVIFDSNTIQRIQDYIAGKITTTTIPNEGNGNWQFHERANDNVNWYDVHYKNAWSVENNLNISGGSEKYQYYGSANYLNQNGNLRYGEDKYKRFQSMAKINAQLNDLIDVKLTTRFVRSNLDNPYYNSLSGLLYHDIVRMWPMMPFKDPNGHYMRNGKLAQLTSGSRSITNNDNLFLQGQIVLHPAKGWNIYAEAGLRTVNENNQSNVNSVREYNVKGEPLLLQFDGSRTAGATEASQYYVNQNMYTTSVYSDYTTKIDNHAFKLMVGANTEMFKYRTLGALRPNLYSESVPEISAAGGTDKITSASVYDWATAGFFGRLNYDFDDKYLVEFNLRYDGSSRYLRDQRWSLFPSVSVGWNMAKESFMNTGNYLSVLKPRISWGRLGNQNTIAIYPFYLTQPISANSGSWLIGGSKPTVATVPGMISSTLTWEKIETLNIGFDAVAFQNRLQLNFDYFTRTTDGMVGPAAEIGAVFGTSLPNTNNATLENKGWELVVNWNDKIGNLGYTLGANISDNTATVKKYPNASKSLSTFYNGQVLGEIWGYETEGIAKSQEQMNAWLENNKPTWGSNWGEGDIMYRDLNGDKEVNAGSSTLDNPGDRKIIGNNSPRYLVGFNLGMDWKGFDFSAFLQGVAKRDAWLGDPNFWGVGSGQWQSTGFEEHLDYYRPEGTTSVFGANTDAYYPRPYIGKGMNQEVQTKYLQNASYLRLKNIQLGYTISENILQRSKIKRARVYFSAENLFTITSISDVYDPEAINGPWGNGKTYPLSKTFSFGCNITF</sequence>
<evidence type="ECO:0000256" key="10">
    <source>
        <dbReference type="PROSITE-ProRule" id="PRU01360"/>
    </source>
</evidence>
<dbReference type="Pfam" id="PF00593">
    <property type="entry name" value="TonB_dep_Rec_b-barrel"/>
    <property type="match status" value="1"/>
</dbReference>
<keyword evidence="3 10" id="KW-1134">Transmembrane beta strand</keyword>
<organism evidence="13 14">
    <name type="scientific">Sphingobacterium nematocida</name>
    <dbReference type="NCBI Taxonomy" id="1513896"/>
    <lineage>
        <taxon>Bacteria</taxon>
        <taxon>Pseudomonadati</taxon>
        <taxon>Bacteroidota</taxon>
        <taxon>Sphingobacteriia</taxon>
        <taxon>Sphingobacteriales</taxon>
        <taxon>Sphingobacteriaceae</taxon>
        <taxon>Sphingobacterium</taxon>
    </lineage>
</organism>
<evidence type="ECO:0000259" key="12">
    <source>
        <dbReference type="SMART" id="SM00965"/>
    </source>
</evidence>